<dbReference type="Proteomes" id="UP000054516">
    <property type="component" value="Unassembled WGS sequence"/>
</dbReference>
<sequence length="274" mass="29471">MKSATCLPSTCFSSIGRSGLLPKPGTVPPDHERGRQRKHEAGEGDGAVAPAVPEGAVQARGEEREQEGGEAAQELRGGDGAARVLRVRVDDVRRQRHAGELAAEHIDEDTRVHRDPVGPVLRRPAVDEQPGRRDDRAGERQRDPELGPVLAVARARPQPAVQGVHEPAAELGPGQLAERAGDVVEAADRERLVVAGAPEVREAREHDVQRAVAEGRDDGRDLDERVEGQQSKRPRQRSDGDAECRLPGDLFFILGVISRIAGLLAEPSGSPLED</sequence>
<feature type="compositionally biased region" description="Basic and acidic residues" evidence="1">
    <location>
        <begin position="87"/>
        <end position="116"/>
    </location>
</feature>
<evidence type="ECO:0000313" key="2">
    <source>
        <dbReference type="EMBL" id="GAW25332.1"/>
    </source>
</evidence>
<feature type="compositionally biased region" description="Basic and acidic residues" evidence="1">
    <location>
        <begin position="199"/>
        <end position="227"/>
    </location>
</feature>
<organism evidence="2">
    <name type="scientific">Rosellinia necatrix</name>
    <name type="common">White root-rot fungus</name>
    <dbReference type="NCBI Taxonomy" id="77044"/>
    <lineage>
        <taxon>Eukaryota</taxon>
        <taxon>Fungi</taxon>
        <taxon>Dikarya</taxon>
        <taxon>Ascomycota</taxon>
        <taxon>Pezizomycotina</taxon>
        <taxon>Sordariomycetes</taxon>
        <taxon>Xylariomycetidae</taxon>
        <taxon>Xylariales</taxon>
        <taxon>Xylariaceae</taxon>
        <taxon>Rosellinia</taxon>
    </lineage>
</organism>
<gene>
    <name evidence="2" type="ORF">SAMD00023353_0403820</name>
</gene>
<feature type="compositionally biased region" description="Low complexity" evidence="1">
    <location>
        <begin position="46"/>
        <end position="59"/>
    </location>
</feature>
<reference evidence="2" key="1">
    <citation type="submission" date="2016-03" db="EMBL/GenBank/DDBJ databases">
        <title>Draft genome sequence of Rosellinia necatrix.</title>
        <authorList>
            <person name="Kanematsu S."/>
        </authorList>
    </citation>
    <scope>NUCLEOTIDE SEQUENCE [LARGE SCALE GENOMIC DNA]</scope>
    <source>
        <strain evidence="2">W97</strain>
    </source>
</reference>
<dbReference type="AlphaFoldDB" id="A0A1S8A5Q7"/>
<protein>
    <submittedName>
        <fullName evidence="2">Putative efflux pump antibiotic resistance protein</fullName>
    </submittedName>
</protein>
<name>A0A1S8A5Q7_ROSNE</name>
<feature type="compositionally biased region" description="Basic and acidic residues" evidence="1">
    <location>
        <begin position="124"/>
        <end position="145"/>
    </location>
</feature>
<feature type="region of interest" description="Disordered" evidence="1">
    <location>
        <begin position="197"/>
        <end position="244"/>
    </location>
</feature>
<accession>A0A1S8A5Q7</accession>
<keyword evidence="3" id="KW-1185">Reference proteome</keyword>
<evidence type="ECO:0000313" key="3">
    <source>
        <dbReference type="Proteomes" id="UP000054516"/>
    </source>
</evidence>
<proteinExistence type="predicted"/>
<feature type="region of interest" description="Disordered" evidence="1">
    <location>
        <begin position="13"/>
        <end position="148"/>
    </location>
</feature>
<evidence type="ECO:0000256" key="1">
    <source>
        <dbReference type="SAM" id="MobiDB-lite"/>
    </source>
</evidence>
<dbReference type="EMBL" id="DF977449">
    <property type="protein sequence ID" value="GAW25332.1"/>
    <property type="molecule type" value="Genomic_DNA"/>
</dbReference>